<dbReference type="SMART" id="SM00325">
    <property type="entry name" value="RhoGEF"/>
    <property type="match status" value="1"/>
</dbReference>
<organism evidence="7 8">
    <name type="scientific">Hucho hucho</name>
    <name type="common">huchen</name>
    <dbReference type="NCBI Taxonomy" id="62062"/>
    <lineage>
        <taxon>Eukaryota</taxon>
        <taxon>Metazoa</taxon>
        <taxon>Chordata</taxon>
        <taxon>Craniata</taxon>
        <taxon>Vertebrata</taxon>
        <taxon>Euteleostomi</taxon>
        <taxon>Actinopterygii</taxon>
        <taxon>Neopterygii</taxon>
        <taxon>Teleostei</taxon>
        <taxon>Protacanthopterygii</taxon>
        <taxon>Salmoniformes</taxon>
        <taxon>Salmonidae</taxon>
        <taxon>Salmoninae</taxon>
        <taxon>Hucho</taxon>
    </lineage>
</organism>
<dbReference type="PANTHER" id="PTHR12845">
    <property type="entry name" value="GUANINE NUCLEOTIDE EXCHANGE FACTOR"/>
    <property type="match status" value="1"/>
</dbReference>
<feature type="region of interest" description="Disordered" evidence="4">
    <location>
        <begin position="754"/>
        <end position="792"/>
    </location>
</feature>
<dbReference type="SUPFAM" id="SSF50729">
    <property type="entry name" value="PH domain-like"/>
    <property type="match status" value="1"/>
</dbReference>
<dbReference type="Pfam" id="PF00018">
    <property type="entry name" value="SH3_1"/>
    <property type="match status" value="1"/>
</dbReference>
<dbReference type="InterPro" id="IPR011993">
    <property type="entry name" value="PH-like_dom_sf"/>
</dbReference>
<keyword evidence="1 3" id="KW-0728">SH3 domain</keyword>
<feature type="compositionally biased region" description="Polar residues" evidence="4">
    <location>
        <begin position="776"/>
        <end position="786"/>
    </location>
</feature>
<dbReference type="Gene3D" id="1.20.900.10">
    <property type="entry name" value="Dbl homology (DH) domain"/>
    <property type="match status" value="1"/>
</dbReference>
<dbReference type="Ensembl" id="ENSHHUT00000057528.1">
    <property type="protein sequence ID" value="ENSHHUP00000055600.1"/>
    <property type="gene ID" value="ENSHHUG00000033225.1"/>
</dbReference>
<dbReference type="GeneTree" id="ENSGT01030000234571"/>
<evidence type="ECO:0000259" key="5">
    <source>
        <dbReference type="PROSITE" id="PS50002"/>
    </source>
</evidence>
<dbReference type="AlphaFoldDB" id="A0A4W5P222"/>
<reference evidence="8" key="1">
    <citation type="submission" date="2018-06" db="EMBL/GenBank/DDBJ databases">
        <title>Genome assembly of Danube salmon.</title>
        <authorList>
            <person name="Macqueen D.J."/>
            <person name="Gundappa M.K."/>
        </authorList>
    </citation>
    <scope>NUCLEOTIDE SEQUENCE [LARGE SCALE GENOMIC DNA]</scope>
</reference>
<keyword evidence="8" id="KW-1185">Reference proteome</keyword>
<dbReference type="SMART" id="SM00326">
    <property type="entry name" value="SH3"/>
    <property type="match status" value="1"/>
</dbReference>
<feature type="domain" description="SH3" evidence="5">
    <location>
        <begin position="674"/>
        <end position="735"/>
    </location>
</feature>
<reference evidence="7" key="2">
    <citation type="submission" date="2025-08" db="UniProtKB">
        <authorList>
            <consortium name="Ensembl"/>
        </authorList>
    </citation>
    <scope>IDENTIFICATION</scope>
</reference>
<dbReference type="InterPro" id="IPR047270">
    <property type="entry name" value="PH_ephexin"/>
</dbReference>
<accession>A0A4W5P222</accession>
<feature type="region of interest" description="Disordered" evidence="4">
    <location>
        <begin position="1"/>
        <end position="172"/>
    </location>
</feature>
<dbReference type="Proteomes" id="UP000314982">
    <property type="component" value="Unassembled WGS sequence"/>
</dbReference>
<evidence type="ECO:0000313" key="8">
    <source>
        <dbReference type="Proteomes" id="UP000314982"/>
    </source>
</evidence>
<evidence type="ECO:0000256" key="4">
    <source>
        <dbReference type="SAM" id="MobiDB-lite"/>
    </source>
</evidence>
<feature type="compositionally biased region" description="Low complexity" evidence="4">
    <location>
        <begin position="755"/>
        <end position="764"/>
    </location>
</feature>
<dbReference type="CDD" id="cd01221">
    <property type="entry name" value="PH_ephexin"/>
    <property type="match status" value="1"/>
</dbReference>
<evidence type="ECO:0000259" key="6">
    <source>
        <dbReference type="PROSITE" id="PS50010"/>
    </source>
</evidence>
<feature type="compositionally biased region" description="Low complexity" evidence="4">
    <location>
        <begin position="81"/>
        <end position="90"/>
    </location>
</feature>
<feature type="compositionally biased region" description="Low complexity" evidence="4">
    <location>
        <begin position="98"/>
        <end position="114"/>
    </location>
</feature>
<dbReference type="STRING" id="62062.ENSHHUP00000055600"/>
<sequence>MAMTALFRGKWGQKLQEPPEKRPAAPVHSTNHEEEEEDDRVIAPIRRNSRFYRSMRKKRLASSEQPESPAVSLRPGPEPSPGSRSGSSSLCVPDLQKLPLSPRARRTPTSPRPLHSGTALLSNGELRSPHTLSSGASSPLWTRRGGGGGGGRKGADASPASGQCGGGSTSSSSVCSARLYQTHGMHTHTEDMESLSERTAAACSVREPGGDTQSPQPAEEEVDVEGVKLSLVSNGERASSKPLKVESICYSLNIVKNIAFLYQEYRDTSKQQEIEQRRQQDGLTSGVSAGLGVTSPPALQLQLRNNSRSLSLWQNLEVVQQSGLLTQLPQREVIIQEAMFELVTSEASYYKSLEVLETHFLKNPVLVNTLSQSDMHFLFSNIEEVMKASERFLMDLENRIEQSLQISEVCDIVHNHAVKHFHVFITYVINQVYQEKNYRRILQGNQSFREAMAQLENHPCVRGLSFTSFLILPFQRITRLKMLVQNILKKAEENSKMEANAIKAHHQLEQIVKDCNEGVRKMSRTEELISIEKTLEFKSKSVPVISHSRWLLKKGEVQQMAGPKSTRTMRSKKLHHPVYLFLFNNLLLITKRSSSGEKFQVLDSCTRAMLRTEDMEDQGQMLANVFNLKLLENQEERPVNYMLKTSSMSDKLRWICALTPNRRTRFMSTGTHQPASPQVQCIQSYSSQEPDELSIEMADVLNNLERTDDGWMMGERLHDGERGWFPCRVVEEIQNQEVRAQNLRECQRIHLAQEGSTSSGARLGSRGGRRTPKTPKVSNFFSTWTDQSEEEQ</sequence>
<evidence type="ECO:0000256" key="2">
    <source>
        <dbReference type="ARBA" id="ARBA00022658"/>
    </source>
</evidence>
<evidence type="ECO:0000313" key="7">
    <source>
        <dbReference type="Ensembl" id="ENSHHUP00000055600.1"/>
    </source>
</evidence>
<dbReference type="Pfam" id="PF00621">
    <property type="entry name" value="RhoGEF"/>
    <property type="match status" value="1"/>
</dbReference>
<dbReference type="InterPro" id="IPR036028">
    <property type="entry name" value="SH3-like_dom_sf"/>
</dbReference>
<dbReference type="GO" id="GO:0005085">
    <property type="term" value="F:guanyl-nucleotide exchange factor activity"/>
    <property type="evidence" value="ECO:0007669"/>
    <property type="project" value="UniProtKB-KW"/>
</dbReference>
<dbReference type="InterPro" id="IPR001452">
    <property type="entry name" value="SH3_domain"/>
</dbReference>
<dbReference type="InterPro" id="IPR000219">
    <property type="entry name" value="DH_dom"/>
</dbReference>
<dbReference type="InterPro" id="IPR047271">
    <property type="entry name" value="Ephexin-like"/>
</dbReference>
<feature type="domain" description="DH" evidence="6">
    <location>
        <begin position="334"/>
        <end position="518"/>
    </location>
</feature>
<dbReference type="PROSITE" id="PS50010">
    <property type="entry name" value="DH_2"/>
    <property type="match status" value="1"/>
</dbReference>
<feature type="region of interest" description="Disordered" evidence="4">
    <location>
        <begin position="197"/>
        <end position="223"/>
    </location>
</feature>
<dbReference type="InterPro" id="IPR035899">
    <property type="entry name" value="DBL_dom_sf"/>
</dbReference>
<dbReference type="Gene3D" id="2.30.29.30">
    <property type="entry name" value="Pleckstrin-homology domain (PH domain)/Phosphotyrosine-binding domain (PTB)"/>
    <property type="match status" value="1"/>
</dbReference>
<feature type="compositionally biased region" description="Basic residues" evidence="4">
    <location>
        <begin position="47"/>
        <end position="60"/>
    </location>
</feature>
<dbReference type="SUPFAM" id="SSF48065">
    <property type="entry name" value="DBL homology domain (DH-domain)"/>
    <property type="match status" value="1"/>
</dbReference>
<keyword evidence="2" id="KW-0344">Guanine-nucleotide releasing factor</keyword>
<name>A0A4W5P222_9TELE</name>
<dbReference type="SUPFAM" id="SSF50044">
    <property type="entry name" value="SH3-domain"/>
    <property type="match status" value="1"/>
</dbReference>
<dbReference type="CDD" id="cd00160">
    <property type="entry name" value="RhoGEF"/>
    <property type="match status" value="1"/>
</dbReference>
<evidence type="ECO:0000256" key="1">
    <source>
        <dbReference type="ARBA" id="ARBA00022443"/>
    </source>
</evidence>
<dbReference type="PANTHER" id="PTHR12845:SF8">
    <property type="entry name" value="EPHEXIN-1"/>
    <property type="match status" value="1"/>
</dbReference>
<feature type="compositionally biased region" description="Polar residues" evidence="4">
    <location>
        <begin position="130"/>
        <end position="140"/>
    </location>
</feature>
<evidence type="ECO:0000256" key="3">
    <source>
        <dbReference type="PROSITE-ProRule" id="PRU00192"/>
    </source>
</evidence>
<protein>
    <submittedName>
        <fullName evidence="7">Neuronal guanine nucleotide exchange factor</fullName>
    </submittedName>
</protein>
<dbReference type="PROSITE" id="PS50002">
    <property type="entry name" value="SH3"/>
    <property type="match status" value="1"/>
</dbReference>
<proteinExistence type="predicted"/>
<dbReference type="FunFam" id="1.20.900.10:FF:000007">
    <property type="entry name" value="rho guanine nucleotide exchange factor 19"/>
    <property type="match status" value="1"/>
</dbReference>
<dbReference type="Gene3D" id="2.30.30.40">
    <property type="entry name" value="SH3 Domains"/>
    <property type="match status" value="1"/>
</dbReference>
<reference evidence="7" key="3">
    <citation type="submission" date="2025-09" db="UniProtKB">
        <authorList>
            <consortium name="Ensembl"/>
        </authorList>
    </citation>
    <scope>IDENTIFICATION</scope>
</reference>